<proteinExistence type="inferred from homology"/>
<dbReference type="InterPro" id="IPR011990">
    <property type="entry name" value="TPR-like_helical_dom_sf"/>
</dbReference>
<keyword evidence="2" id="KW-0479">Metal-binding</keyword>
<evidence type="ECO:0000256" key="6">
    <source>
        <dbReference type="RuleBase" id="RU003983"/>
    </source>
</evidence>
<dbReference type="Gene3D" id="1.25.40.10">
    <property type="entry name" value="Tetratricopeptide repeat domain"/>
    <property type="match status" value="1"/>
</dbReference>
<comment type="similarity">
    <text evidence="6">Belongs to the peptidase M48 family.</text>
</comment>
<dbReference type="AlphaFoldDB" id="A0A1I0JVR7"/>
<comment type="cofactor">
    <cofactor evidence="6">
        <name>Zn(2+)</name>
        <dbReference type="ChEBI" id="CHEBI:29105"/>
    </cofactor>
    <text evidence="6">Binds 1 zinc ion per subunit.</text>
</comment>
<dbReference type="SUPFAM" id="SSF81901">
    <property type="entry name" value="HCP-like"/>
    <property type="match status" value="1"/>
</dbReference>
<evidence type="ECO:0000256" key="1">
    <source>
        <dbReference type="ARBA" id="ARBA00022670"/>
    </source>
</evidence>
<keyword evidence="3 6" id="KW-0378">Hydrolase</keyword>
<dbReference type="Proteomes" id="UP000198508">
    <property type="component" value="Unassembled WGS sequence"/>
</dbReference>
<dbReference type="InterPro" id="IPR001915">
    <property type="entry name" value="Peptidase_M48"/>
</dbReference>
<keyword evidence="5 6" id="KW-0482">Metalloprotease</keyword>
<reference evidence="9" key="1">
    <citation type="submission" date="2016-10" db="EMBL/GenBank/DDBJ databases">
        <authorList>
            <person name="Varghese N."/>
            <person name="Submissions S."/>
        </authorList>
    </citation>
    <scope>NUCLEOTIDE SEQUENCE [LARGE SCALE GENOMIC DNA]</scope>
    <source>
        <strain evidence="9">NLAE-zl-G277</strain>
    </source>
</reference>
<dbReference type="RefSeq" id="WP_092370037.1">
    <property type="nucleotide sequence ID" value="NZ_DAINWJ010000176.1"/>
</dbReference>
<protein>
    <recommendedName>
        <fullName evidence="7">Peptidase M48 domain-containing protein</fullName>
    </recommendedName>
</protein>
<evidence type="ECO:0000256" key="4">
    <source>
        <dbReference type="ARBA" id="ARBA00022833"/>
    </source>
</evidence>
<dbReference type="GO" id="GO:0046872">
    <property type="term" value="F:metal ion binding"/>
    <property type="evidence" value="ECO:0007669"/>
    <property type="project" value="UniProtKB-KW"/>
</dbReference>
<dbReference type="Pfam" id="PF01435">
    <property type="entry name" value="Peptidase_M48"/>
    <property type="match status" value="1"/>
</dbReference>
<keyword evidence="9" id="KW-1185">Reference proteome</keyword>
<dbReference type="GO" id="GO:0006508">
    <property type="term" value="P:proteolysis"/>
    <property type="evidence" value="ECO:0007669"/>
    <property type="project" value="UniProtKB-KW"/>
</dbReference>
<organism evidence="8 9">
    <name type="scientific">Enterocloster lavalensis</name>
    <dbReference type="NCBI Taxonomy" id="460384"/>
    <lineage>
        <taxon>Bacteria</taxon>
        <taxon>Bacillati</taxon>
        <taxon>Bacillota</taxon>
        <taxon>Clostridia</taxon>
        <taxon>Lachnospirales</taxon>
        <taxon>Lachnospiraceae</taxon>
        <taxon>Enterocloster</taxon>
    </lineage>
</organism>
<keyword evidence="1 6" id="KW-0645">Protease</keyword>
<keyword evidence="4 6" id="KW-0862">Zinc</keyword>
<gene>
    <name evidence="8" type="ORF">SAMN05216313_13625</name>
</gene>
<dbReference type="STRING" id="460384.SAMN05216313_13625"/>
<sequence length="393" mass="43770">MIDYRYPEEKAALHELVRRKEFQAALKLFEKIYADATDFARLQGRNFRVTKAAQPRLHYLYRLAARRLEFREEVPMYLELSHQFAPKIYGTDGKCAVVLSSTCLETLTDPELTAMFGSAISHIQHGHVKYLNMGNLADELFLSIPFVGSAAAMMVKALLVQWRKYAEFTADRGAAVAAGDAQAVFGYLSKSMGTSAVFHGWPREDCRRPVESMSKAERMVYQLLAEDIPVPFGVLRLEKLREWLCSQPCRRFSRSLYCGGMGETAAWAGTSALNPADRGKRFYQESAALFQTDPERAMILLYAAASCGYGPAQDYLGRCYINGAHGIGKNDLAGLQLLKEAARKDCGQALSTLGTLMLKGAGTILPKDESLGRRLIERSKIVGDRGKKDEVHD</sequence>
<evidence type="ECO:0000256" key="5">
    <source>
        <dbReference type="ARBA" id="ARBA00023049"/>
    </source>
</evidence>
<dbReference type="EMBL" id="FOIM01000036">
    <property type="protein sequence ID" value="SEU14253.1"/>
    <property type="molecule type" value="Genomic_DNA"/>
</dbReference>
<evidence type="ECO:0000256" key="3">
    <source>
        <dbReference type="ARBA" id="ARBA00022801"/>
    </source>
</evidence>
<dbReference type="GeneID" id="93279605"/>
<feature type="domain" description="Peptidase M48" evidence="7">
    <location>
        <begin position="89"/>
        <end position="182"/>
    </location>
</feature>
<evidence type="ECO:0000259" key="7">
    <source>
        <dbReference type="Pfam" id="PF01435"/>
    </source>
</evidence>
<evidence type="ECO:0000313" key="9">
    <source>
        <dbReference type="Proteomes" id="UP000198508"/>
    </source>
</evidence>
<evidence type="ECO:0000256" key="2">
    <source>
        <dbReference type="ARBA" id="ARBA00022723"/>
    </source>
</evidence>
<name>A0A1I0JVR7_9FIRM</name>
<evidence type="ECO:0000313" key="8">
    <source>
        <dbReference type="EMBL" id="SEU14253.1"/>
    </source>
</evidence>
<accession>A0A1I0JVR7</accession>
<dbReference type="GO" id="GO:0004222">
    <property type="term" value="F:metalloendopeptidase activity"/>
    <property type="evidence" value="ECO:0007669"/>
    <property type="project" value="InterPro"/>
</dbReference>